<keyword evidence="4" id="KW-0238">DNA-binding</keyword>
<evidence type="ECO:0000256" key="4">
    <source>
        <dbReference type="ARBA" id="ARBA00023125"/>
    </source>
</evidence>
<evidence type="ECO:0000256" key="3">
    <source>
        <dbReference type="ARBA" id="ARBA00022578"/>
    </source>
</evidence>
<feature type="domain" description="Transposase InsH N-terminal" evidence="8">
    <location>
        <begin position="13"/>
        <end position="110"/>
    </location>
</feature>
<accession>A0A4P9VM23</accession>
<dbReference type="RefSeq" id="WP_094786741.1">
    <property type="nucleotide sequence ID" value="NZ_NDXW01000001.1"/>
</dbReference>
<dbReference type="EMBL" id="NDXW01000001">
    <property type="protein sequence ID" value="RDH44383.1"/>
    <property type="molecule type" value="Genomic_DNA"/>
</dbReference>
<dbReference type="EMBL" id="NDXW01000001">
    <property type="protein sequence ID" value="RDH43816.1"/>
    <property type="molecule type" value="Genomic_DNA"/>
</dbReference>
<sequence>MVQPGFFDLKDRYNKLNERDPLVSLSALIDWERFRATLNKVRQKSRKSQAGRKPFDVVLMFKVLVLQHLYNLSDDETEYQIRDRYSFCRFLSLTPESRIPDAKTIWLFREQLVQRDLVKNLFNDFDDQLNDKGYKARKGQIVDASFVDVPKQRNKREETQTIKSGKIPERFETNANVGRQKDTDARWAKKNEETHFGYKNHVAVDNAHKLIRDYKMTSAEVHDSQVFIEILAENTSSDVWADSAYQSENSKISLLAMNMRSHIHTKGKKNKPLSERNKKANARRSKVRARVEHVFGSITNEQGGLYSRVIGFARNQLKVGMMNIVYNMRRFVTLSRKSAPAI</sequence>
<evidence type="ECO:0000256" key="1">
    <source>
        <dbReference type="ARBA" id="ARBA00003544"/>
    </source>
</evidence>
<evidence type="ECO:0000259" key="8">
    <source>
        <dbReference type="Pfam" id="PF05598"/>
    </source>
</evidence>
<evidence type="ECO:0000313" key="11">
    <source>
        <dbReference type="EMBL" id="RDH44383.1"/>
    </source>
</evidence>
<keyword evidence="3" id="KW-0815">Transposition</keyword>
<name>A0A4P9VM23_9GAMM</name>
<reference evidence="11 12" key="1">
    <citation type="submission" date="2017-04" db="EMBL/GenBank/DDBJ databases">
        <title>Draft genome sequence of Zooshikella ganghwensis VG4 isolated from Red Sea sediments.</title>
        <authorList>
            <person name="Rehman Z."/>
            <person name="Alam I."/>
            <person name="Kamau A."/>
            <person name="Bajic V."/>
            <person name="Leiknes T."/>
        </authorList>
    </citation>
    <scope>NUCLEOTIDE SEQUENCE [LARGE SCALE GENOMIC DNA]</scope>
    <source>
        <strain evidence="11 12">VG4</strain>
    </source>
</reference>
<dbReference type="AlphaFoldDB" id="A0A4P9VM23"/>
<dbReference type="Pfam" id="PF05598">
    <property type="entry name" value="DUF772"/>
    <property type="match status" value="1"/>
</dbReference>
<dbReference type="EMBL" id="NDXW01000001">
    <property type="protein sequence ID" value="RDH43406.1"/>
    <property type="molecule type" value="Genomic_DNA"/>
</dbReference>
<comment type="function">
    <text evidence="1">Involved in the transposition of the insertion sequence IS5.</text>
</comment>
<feature type="domain" description="Transposase IS4-like" evidence="7">
    <location>
        <begin position="137"/>
        <end position="328"/>
    </location>
</feature>
<dbReference type="NCBIfam" id="NF033581">
    <property type="entry name" value="transpos_IS5_4"/>
    <property type="match status" value="1"/>
</dbReference>
<dbReference type="GO" id="GO:0003677">
    <property type="term" value="F:DNA binding"/>
    <property type="evidence" value="ECO:0007669"/>
    <property type="project" value="UniProtKB-KW"/>
</dbReference>
<comment type="caution">
    <text evidence="11">The sequence shown here is derived from an EMBL/GenBank/DDBJ whole genome shotgun (WGS) entry which is preliminary data.</text>
</comment>
<gene>
    <name evidence="9" type="ORF">B9G39_08115</name>
    <name evidence="10" type="ORF">B9G39_10380</name>
    <name evidence="11" type="ORF">B9G39_13580</name>
</gene>
<evidence type="ECO:0000313" key="10">
    <source>
        <dbReference type="EMBL" id="RDH43816.1"/>
    </source>
</evidence>
<proteinExistence type="inferred from homology"/>
<evidence type="ECO:0000313" key="12">
    <source>
        <dbReference type="Proteomes" id="UP000257039"/>
    </source>
</evidence>
<dbReference type="PANTHER" id="PTHR35604:SF2">
    <property type="entry name" value="TRANSPOSASE INSH FOR INSERTION SEQUENCE ELEMENT IS5A-RELATED"/>
    <property type="match status" value="1"/>
</dbReference>
<dbReference type="InterPro" id="IPR002559">
    <property type="entry name" value="Transposase_11"/>
</dbReference>
<evidence type="ECO:0000259" key="7">
    <source>
        <dbReference type="Pfam" id="PF01609"/>
    </source>
</evidence>
<evidence type="ECO:0000313" key="9">
    <source>
        <dbReference type="EMBL" id="RDH43406.1"/>
    </source>
</evidence>
<dbReference type="Pfam" id="PF01609">
    <property type="entry name" value="DDE_Tnp_1"/>
    <property type="match status" value="1"/>
</dbReference>
<protein>
    <submittedName>
        <fullName evidence="11">IS5 family transposase</fullName>
    </submittedName>
</protein>
<keyword evidence="5" id="KW-0233">DNA recombination</keyword>
<feature type="region of interest" description="Disordered" evidence="6">
    <location>
        <begin position="264"/>
        <end position="286"/>
    </location>
</feature>
<evidence type="ECO:0000256" key="2">
    <source>
        <dbReference type="ARBA" id="ARBA00010075"/>
    </source>
</evidence>
<keyword evidence="12" id="KW-1185">Reference proteome</keyword>
<dbReference type="GO" id="GO:0006313">
    <property type="term" value="P:DNA transposition"/>
    <property type="evidence" value="ECO:0007669"/>
    <property type="project" value="InterPro"/>
</dbReference>
<dbReference type="GO" id="GO:0004803">
    <property type="term" value="F:transposase activity"/>
    <property type="evidence" value="ECO:0007669"/>
    <property type="project" value="InterPro"/>
</dbReference>
<organism evidence="11 12">
    <name type="scientific">Zooshikella ganghwensis</name>
    <dbReference type="NCBI Taxonomy" id="202772"/>
    <lineage>
        <taxon>Bacteria</taxon>
        <taxon>Pseudomonadati</taxon>
        <taxon>Pseudomonadota</taxon>
        <taxon>Gammaproteobacteria</taxon>
        <taxon>Oceanospirillales</taxon>
        <taxon>Zooshikellaceae</taxon>
        <taxon>Zooshikella</taxon>
    </lineage>
</organism>
<dbReference type="InterPro" id="IPR047959">
    <property type="entry name" value="Transpos_IS5"/>
</dbReference>
<evidence type="ECO:0000256" key="6">
    <source>
        <dbReference type="SAM" id="MobiDB-lite"/>
    </source>
</evidence>
<comment type="similarity">
    <text evidence="2">Belongs to the transposase 11 family.</text>
</comment>
<dbReference type="Proteomes" id="UP000257039">
    <property type="component" value="Unassembled WGS sequence"/>
</dbReference>
<evidence type="ECO:0000256" key="5">
    <source>
        <dbReference type="ARBA" id="ARBA00023172"/>
    </source>
</evidence>
<dbReference type="PANTHER" id="PTHR35604">
    <property type="entry name" value="TRANSPOSASE INSH FOR INSERTION SEQUENCE ELEMENT IS5A-RELATED"/>
    <property type="match status" value="1"/>
</dbReference>
<dbReference type="InterPro" id="IPR008490">
    <property type="entry name" value="Transposase_InsH_N"/>
</dbReference>